<gene>
    <name evidence="2" type="ORF">G2W53_036990</name>
</gene>
<name>A0A834W5M9_9FABA</name>
<feature type="region of interest" description="Disordered" evidence="1">
    <location>
        <begin position="48"/>
        <end position="143"/>
    </location>
</feature>
<dbReference type="Gene3D" id="1.10.287.700">
    <property type="entry name" value="Helix hairpin bin"/>
    <property type="match status" value="1"/>
</dbReference>
<dbReference type="EMBL" id="JAAIUW010000011">
    <property type="protein sequence ID" value="KAF7810247.1"/>
    <property type="molecule type" value="Genomic_DNA"/>
</dbReference>
<reference evidence="2" key="1">
    <citation type="submission" date="2020-09" db="EMBL/GenBank/DDBJ databases">
        <title>Genome-Enabled Discovery of Anthraquinone Biosynthesis in Senna tora.</title>
        <authorList>
            <person name="Kang S.-H."/>
            <person name="Pandey R.P."/>
            <person name="Lee C.-M."/>
            <person name="Sim J.-S."/>
            <person name="Jeong J.-T."/>
            <person name="Choi B.-S."/>
            <person name="Jung M."/>
            <person name="Ginzburg D."/>
            <person name="Zhao K."/>
            <person name="Won S.Y."/>
            <person name="Oh T.-J."/>
            <person name="Yu Y."/>
            <person name="Kim N.-H."/>
            <person name="Lee O.R."/>
            <person name="Lee T.-H."/>
            <person name="Bashyal P."/>
            <person name="Kim T.-S."/>
            <person name="Lee W.-H."/>
            <person name="Kawkins C."/>
            <person name="Kim C.-K."/>
            <person name="Kim J.S."/>
            <person name="Ahn B.O."/>
            <person name="Rhee S.Y."/>
            <person name="Sohng J.K."/>
        </authorList>
    </citation>
    <scope>NUCLEOTIDE SEQUENCE</scope>
    <source>
        <tissue evidence="2">Leaf</tissue>
    </source>
</reference>
<evidence type="ECO:0000313" key="2">
    <source>
        <dbReference type="EMBL" id="KAF7810247.1"/>
    </source>
</evidence>
<proteinExistence type="predicted"/>
<organism evidence="2 3">
    <name type="scientific">Senna tora</name>
    <dbReference type="NCBI Taxonomy" id="362788"/>
    <lineage>
        <taxon>Eukaryota</taxon>
        <taxon>Viridiplantae</taxon>
        <taxon>Streptophyta</taxon>
        <taxon>Embryophyta</taxon>
        <taxon>Tracheophyta</taxon>
        <taxon>Spermatophyta</taxon>
        <taxon>Magnoliopsida</taxon>
        <taxon>eudicotyledons</taxon>
        <taxon>Gunneridae</taxon>
        <taxon>Pentapetalae</taxon>
        <taxon>rosids</taxon>
        <taxon>fabids</taxon>
        <taxon>Fabales</taxon>
        <taxon>Fabaceae</taxon>
        <taxon>Caesalpinioideae</taxon>
        <taxon>Cassia clade</taxon>
        <taxon>Senna</taxon>
    </lineage>
</organism>
<feature type="compositionally biased region" description="Basic and acidic residues" evidence="1">
    <location>
        <begin position="48"/>
        <end position="106"/>
    </location>
</feature>
<keyword evidence="3" id="KW-1185">Reference proteome</keyword>
<protein>
    <submittedName>
        <fullName evidence="2">Desiccation-related protein PCC3-06-like isoform X2</fullName>
    </submittedName>
</protein>
<evidence type="ECO:0000256" key="1">
    <source>
        <dbReference type="SAM" id="MobiDB-lite"/>
    </source>
</evidence>
<dbReference type="Proteomes" id="UP000634136">
    <property type="component" value="Unassembled WGS sequence"/>
</dbReference>
<dbReference type="AlphaFoldDB" id="A0A834W5M9"/>
<sequence length="289" mass="31421">MAGMFIARSALFHFSKSLPQASSITLGSSHKTSTLVFASASNYSDWRNAAEGRRESRTDWGYDPSKARLEAEERGRDMGERAKETMSRGVDEAKEYGHEAKEKTKDMAGTVADRAKEGTNRAGEWAHETKEEAKGAAGSMADKTKEYAHDAKEKVKEGAQRAGETAGYVKERTKENASGAAEKTADAAETATEKVGKAVEGAWGAAKDTTQKIKETKVLALFVPHGKQSNIFQSLRILLIILSSFRAMKEWSKNGGGGLMQGAGLSEAKSWPVSRQNELNGDVPLLFRR</sequence>
<feature type="compositionally biased region" description="Basic and acidic residues" evidence="1">
    <location>
        <begin position="113"/>
        <end position="134"/>
    </location>
</feature>
<comment type="caution">
    <text evidence="2">The sequence shown here is derived from an EMBL/GenBank/DDBJ whole genome shotgun (WGS) entry which is preliminary data.</text>
</comment>
<evidence type="ECO:0000313" key="3">
    <source>
        <dbReference type="Proteomes" id="UP000634136"/>
    </source>
</evidence>
<dbReference type="PANTHER" id="PTHR47372">
    <property type="entry name" value="DAUER UP-REGULATED-RELATED"/>
    <property type="match status" value="1"/>
</dbReference>
<dbReference type="OrthoDB" id="6363407at2759"/>
<accession>A0A834W5M9</accession>
<dbReference type="PANTHER" id="PTHR47372:SF24">
    <property type="entry name" value="LATE EMBRYOGENESIS ABUNDANT PROTEIN (LEA) FAMILY PROTEIN"/>
    <property type="match status" value="1"/>
</dbReference>